<evidence type="ECO:0000313" key="3">
    <source>
        <dbReference type="Proteomes" id="UP000299102"/>
    </source>
</evidence>
<evidence type="ECO:0000256" key="1">
    <source>
        <dbReference type="SAM" id="MobiDB-lite"/>
    </source>
</evidence>
<dbReference type="Proteomes" id="UP000299102">
    <property type="component" value="Unassembled WGS sequence"/>
</dbReference>
<feature type="compositionally biased region" description="Basic and acidic residues" evidence="1">
    <location>
        <begin position="83"/>
        <end position="96"/>
    </location>
</feature>
<accession>A0A4C1VCZ0</accession>
<feature type="compositionally biased region" description="Basic and acidic residues" evidence="1">
    <location>
        <begin position="28"/>
        <end position="38"/>
    </location>
</feature>
<keyword evidence="3" id="KW-1185">Reference proteome</keyword>
<evidence type="ECO:0000313" key="2">
    <source>
        <dbReference type="EMBL" id="GBP36503.1"/>
    </source>
</evidence>
<feature type="compositionally biased region" description="Basic residues" evidence="1">
    <location>
        <begin position="97"/>
        <end position="110"/>
    </location>
</feature>
<dbReference type="EMBL" id="BGZK01000319">
    <property type="protein sequence ID" value="GBP36503.1"/>
    <property type="molecule type" value="Genomic_DNA"/>
</dbReference>
<comment type="caution">
    <text evidence="2">The sequence shown here is derived from an EMBL/GenBank/DDBJ whole genome shotgun (WGS) entry which is preliminary data.</text>
</comment>
<protein>
    <submittedName>
        <fullName evidence="2">Uncharacterized protein</fullName>
    </submittedName>
</protein>
<feature type="region of interest" description="Disordered" evidence="1">
    <location>
        <begin position="59"/>
        <end position="123"/>
    </location>
</feature>
<name>A0A4C1VCZ0_EUMVA</name>
<organism evidence="2 3">
    <name type="scientific">Eumeta variegata</name>
    <name type="common">Bagworm moth</name>
    <name type="synonym">Eumeta japonica</name>
    <dbReference type="NCBI Taxonomy" id="151549"/>
    <lineage>
        <taxon>Eukaryota</taxon>
        <taxon>Metazoa</taxon>
        <taxon>Ecdysozoa</taxon>
        <taxon>Arthropoda</taxon>
        <taxon>Hexapoda</taxon>
        <taxon>Insecta</taxon>
        <taxon>Pterygota</taxon>
        <taxon>Neoptera</taxon>
        <taxon>Endopterygota</taxon>
        <taxon>Lepidoptera</taxon>
        <taxon>Glossata</taxon>
        <taxon>Ditrysia</taxon>
        <taxon>Tineoidea</taxon>
        <taxon>Psychidae</taxon>
        <taxon>Oiketicinae</taxon>
        <taxon>Eumeta</taxon>
    </lineage>
</organism>
<feature type="region of interest" description="Disordered" evidence="1">
    <location>
        <begin position="21"/>
        <end position="45"/>
    </location>
</feature>
<dbReference type="AlphaFoldDB" id="A0A4C1VCZ0"/>
<feature type="compositionally biased region" description="Basic residues" evidence="1">
    <location>
        <begin position="71"/>
        <end position="82"/>
    </location>
</feature>
<gene>
    <name evidence="2" type="ORF">EVAR_8336_1</name>
</gene>
<sequence>MRGRITVVTGFVFGSDVVAHPRKSGRYPHSETRGELRSPIEFPGETCHRNAQSSIADSRTINFSVNAHGQRPSRRRKSARRRLISERKFPSRETRTFLHRRGRRRARRDVHGRGPPTAPGALM</sequence>
<reference evidence="2 3" key="1">
    <citation type="journal article" date="2019" name="Commun. Biol.">
        <title>The bagworm genome reveals a unique fibroin gene that provides high tensile strength.</title>
        <authorList>
            <person name="Kono N."/>
            <person name="Nakamura H."/>
            <person name="Ohtoshi R."/>
            <person name="Tomita M."/>
            <person name="Numata K."/>
            <person name="Arakawa K."/>
        </authorList>
    </citation>
    <scope>NUCLEOTIDE SEQUENCE [LARGE SCALE GENOMIC DNA]</scope>
</reference>
<proteinExistence type="predicted"/>